<protein>
    <recommendedName>
        <fullName evidence="3">FNIP repeat-containing protein</fullName>
    </recommendedName>
</protein>
<proteinExistence type="predicted"/>
<dbReference type="RefSeq" id="XP_020427197.1">
    <property type="nucleotide sequence ID" value="XM_020582430.1"/>
</dbReference>
<keyword evidence="2" id="KW-1185">Reference proteome</keyword>
<dbReference type="AlphaFoldDB" id="D3BU62"/>
<dbReference type="EMBL" id="ADBJ01000058">
    <property type="protein sequence ID" value="EFA75063.1"/>
    <property type="molecule type" value="Genomic_DNA"/>
</dbReference>
<sequence>MINNLPHIITRHILSFVDSPFDKICFVLATKRLYENRERFLYFDASNLKTQHIGYHHLKSFRKNITQSICDRDLNLVWPPTQNEPSESRFDSLDHKTCNIDSIPNDSKVSITFIIYQQVKDGLDIFKEMLSTIKGIIVNIDFDCLKFSTAIPPGLIPKTVKQINLGSHYDFPLEEGILPDGLTHLHLGQVFNQPLKPGDIPQSVQRLTLSNQFNLNIEAGQLPSSLIKLTTGYGNRLSFGKDSLPYGLRKLVLRHTFNYDASLVLPASVTHLSLGSTNNKLLPGSISPFITSLTLPTYYSHSLDADVIPTSCTRLRIHSLQKTLEPRALPESIDTIFFGRDYNDVIRKKVLPNSLTYLNLGVAFNNELVLPKKLKYLRFSSNFNRELEPNQLPNSLRTLIFGMEFNQLIAPGILPRGLTTLQFGIKFNQPIGVGVLPSTLETLILGPNFNQPLEPGVLPEGLQRLEFGDRYSLALVPGVIPSSVTELVLGEFFGQMLIGEGAIPDTVTYLRVPSFQSKYLLSSPTRKIHVQLTKPNFIPMEIRMVDENTLLAIDKKLFGGFLSIENIDHLRDHIFRYWTSHKIAQLKQIHI</sequence>
<accession>D3BU62</accession>
<comment type="caution">
    <text evidence="1">The sequence shown here is derived from an EMBL/GenBank/DDBJ whole genome shotgun (WGS) entry which is preliminary data.</text>
</comment>
<dbReference type="Pfam" id="PF05725">
    <property type="entry name" value="FNIP"/>
    <property type="match status" value="7"/>
</dbReference>
<organism evidence="1 2">
    <name type="scientific">Heterostelium pallidum (strain ATCC 26659 / Pp 5 / PN500)</name>
    <name type="common">Cellular slime mold</name>
    <name type="synonym">Polysphondylium pallidum</name>
    <dbReference type="NCBI Taxonomy" id="670386"/>
    <lineage>
        <taxon>Eukaryota</taxon>
        <taxon>Amoebozoa</taxon>
        <taxon>Evosea</taxon>
        <taxon>Eumycetozoa</taxon>
        <taxon>Dictyostelia</taxon>
        <taxon>Acytosteliales</taxon>
        <taxon>Acytosteliaceae</taxon>
        <taxon>Heterostelium</taxon>
    </lineage>
</organism>
<evidence type="ECO:0000313" key="1">
    <source>
        <dbReference type="EMBL" id="EFA75063.1"/>
    </source>
</evidence>
<dbReference type="PANTHER" id="PTHR32134">
    <property type="entry name" value="FNIP REPEAT-CONTAINING PROTEIN"/>
    <property type="match status" value="1"/>
</dbReference>
<dbReference type="Proteomes" id="UP000001396">
    <property type="component" value="Unassembled WGS sequence"/>
</dbReference>
<dbReference type="SUPFAM" id="SSF52058">
    <property type="entry name" value="L domain-like"/>
    <property type="match status" value="1"/>
</dbReference>
<dbReference type="InterPro" id="IPR008615">
    <property type="entry name" value="FNIP"/>
</dbReference>
<evidence type="ECO:0008006" key="3">
    <source>
        <dbReference type="Google" id="ProtNLM"/>
    </source>
</evidence>
<dbReference type="GeneID" id="31367149"/>
<dbReference type="Gene3D" id="3.80.10.10">
    <property type="entry name" value="Ribonuclease Inhibitor"/>
    <property type="match status" value="1"/>
</dbReference>
<dbReference type="PANTHER" id="PTHR32134:SF92">
    <property type="entry name" value="FNIP REPEAT-CONTAINING PROTEIN"/>
    <property type="match status" value="1"/>
</dbReference>
<dbReference type="InterPro" id="IPR032675">
    <property type="entry name" value="LRR_dom_sf"/>
</dbReference>
<dbReference type="InParanoid" id="D3BU62"/>
<dbReference type="OMA" id="NTMRASG"/>
<gene>
    <name evidence="1" type="ORF">PPL_11681</name>
</gene>
<name>D3BU62_HETP5</name>
<evidence type="ECO:0000313" key="2">
    <source>
        <dbReference type="Proteomes" id="UP000001396"/>
    </source>
</evidence>
<dbReference type="InterPro" id="IPR051251">
    <property type="entry name" value="STK_FNIP-Repeat"/>
</dbReference>
<reference evidence="1 2" key="1">
    <citation type="journal article" date="2011" name="Genome Res.">
        <title>Phylogeny-wide analysis of social amoeba genomes highlights ancient origins for complex intercellular communication.</title>
        <authorList>
            <person name="Heidel A.J."/>
            <person name="Lawal H.M."/>
            <person name="Felder M."/>
            <person name="Schilde C."/>
            <person name="Helps N.R."/>
            <person name="Tunggal B."/>
            <person name="Rivero F."/>
            <person name="John U."/>
            <person name="Schleicher M."/>
            <person name="Eichinger L."/>
            <person name="Platzer M."/>
            <person name="Noegel A.A."/>
            <person name="Schaap P."/>
            <person name="Gloeckner G."/>
        </authorList>
    </citation>
    <scope>NUCLEOTIDE SEQUENCE [LARGE SCALE GENOMIC DNA]</scope>
    <source>
        <strain evidence="2">ATCC 26659 / Pp 5 / PN500</strain>
    </source>
</reference>